<feature type="domain" description="PX" evidence="7">
    <location>
        <begin position="102"/>
        <end position="226"/>
    </location>
</feature>
<reference evidence="8" key="1">
    <citation type="submission" date="2020-03" db="EMBL/GenBank/DDBJ databases">
        <title>Long-read based genome assembly of a Labrador retriever dog.</title>
        <authorList>
            <person name="Eory L."/>
            <person name="Zhang W."/>
            <person name="Schoenebeck J."/>
        </authorList>
    </citation>
    <scope>NUCLEOTIDE SEQUENCE [LARGE SCALE GENOMIC DNA]</scope>
    <source>
        <strain evidence="8">Labrador retriever</strain>
    </source>
</reference>
<dbReference type="FunFam" id="3.30.1520.10:FF:000002">
    <property type="entry name" value="Sorting nexin 12"/>
    <property type="match status" value="1"/>
</dbReference>
<dbReference type="AlphaFoldDB" id="A0A8I3P0G6"/>
<organism evidence="8 9">
    <name type="scientific">Canis lupus familiaris</name>
    <name type="common">Dog</name>
    <name type="synonym">Canis familiaris</name>
    <dbReference type="NCBI Taxonomy" id="9615"/>
    <lineage>
        <taxon>Eukaryota</taxon>
        <taxon>Metazoa</taxon>
        <taxon>Chordata</taxon>
        <taxon>Craniata</taxon>
        <taxon>Vertebrata</taxon>
        <taxon>Euteleostomi</taxon>
        <taxon>Mammalia</taxon>
        <taxon>Eutheria</taxon>
        <taxon>Laurasiatheria</taxon>
        <taxon>Carnivora</taxon>
        <taxon>Caniformia</taxon>
        <taxon>Canidae</taxon>
        <taxon>Canis</taxon>
    </lineage>
</organism>
<comment type="similarity">
    <text evidence="1">Belongs to the sorting nexin family.</text>
</comment>
<dbReference type="PANTHER" id="PTHR45963">
    <property type="entry name" value="RE52028P"/>
    <property type="match status" value="1"/>
</dbReference>
<reference evidence="8" key="3">
    <citation type="submission" date="2025-09" db="UniProtKB">
        <authorList>
            <consortium name="Ensembl"/>
        </authorList>
    </citation>
    <scope>IDENTIFICATION</scope>
    <source>
        <strain evidence="8">Boxer</strain>
    </source>
</reference>
<dbReference type="InterPro" id="IPR051074">
    <property type="entry name" value="Sorting_Nexin"/>
</dbReference>
<dbReference type="SUPFAM" id="SSF64268">
    <property type="entry name" value="PX domain"/>
    <property type="match status" value="1"/>
</dbReference>
<dbReference type="Proteomes" id="UP000805418">
    <property type="component" value="Chromosome X"/>
</dbReference>
<keyword evidence="9" id="KW-1185">Reference proteome</keyword>
<evidence type="ECO:0000256" key="3">
    <source>
        <dbReference type="ARBA" id="ARBA00022553"/>
    </source>
</evidence>
<keyword evidence="6" id="KW-0446">Lipid-binding</keyword>
<dbReference type="GO" id="GO:0051246">
    <property type="term" value="P:regulation of protein metabolic process"/>
    <property type="evidence" value="ECO:0007669"/>
    <property type="project" value="UniProtKB-ARBA"/>
</dbReference>
<dbReference type="Pfam" id="PF00787">
    <property type="entry name" value="PX"/>
    <property type="match status" value="1"/>
</dbReference>
<proteinExistence type="inferred from homology"/>
<dbReference type="Ensembl" id="ENSCAFT00845029417.1">
    <property type="protein sequence ID" value="ENSCAFP00845023118.1"/>
    <property type="gene ID" value="ENSCAFG00845016597.1"/>
</dbReference>
<dbReference type="CDD" id="cd07294">
    <property type="entry name" value="PX_SNX12"/>
    <property type="match status" value="1"/>
</dbReference>
<evidence type="ECO:0000256" key="2">
    <source>
        <dbReference type="ARBA" id="ARBA00022448"/>
    </source>
</evidence>
<keyword evidence="4" id="KW-0653">Protein transport</keyword>
<dbReference type="InterPro" id="IPR001683">
    <property type="entry name" value="PX_dom"/>
</dbReference>
<accession>A0A8I3P0G6</accession>
<evidence type="ECO:0000256" key="6">
    <source>
        <dbReference type="ARBA" id="ARBA00023121"/>
    </source>
</evidence>
<dbReference type="Gene3D" id="3.30.1520.10">
    <property type="entry name" value="Phox-like domain"/>
    <property type="match status" value="1"/>
</dbReference>
<keyword evidence="3" id="KW-0597">Phosphoprotein</keyword>
<gene>
    <name evidence="8" type="primary">SNX12</name>
</gene>
<dbReference type="OrthoDB" id="3900342at2759"/>
<evidence type="ECO:0000313" key="8">
    <source>
        <dbReference type="Ensembl" id="ENSCAFP00845023118.1"/>
    </source>
</evidence>
<evidence type="ECO:0000256" key="4">
    <source>
        <dbReference type="ARBA" id="ARBA00022927"/>
    </source>
</evidence>
<dbReference type="PANTHER" id="PTHR45963:SF3">
    <property type="entry name" value="SORTING NEXIN-12"/>
    <property type="match status" value="1"/>
</dbReference>
<evidence type="ECO:0000259" key="7">
    <source>
        <dbReference type="PROSITE" id="PS50195"/>
    </source>
</evidence>
<name>A0A8I3P0G6_CANLF</name>
<dbReference type="GO" id="GO:0015031">
    <property type="term" value="P:protein transport"/>
    <property type="evidence" value="ECO:0007669"/>
    <property type="project" value="UniProtKB-KW"/>
</dbReference>
<dbReference type="SMART" id="SM00312">
    <property type="entry name" value="PX"/>
    <property type="match status" value="1"/>
</dbReference>
<evidence type="ECO:0000256" key="1">
    <source>
        <dbReference type="ARBA" id="ARBA00010883"/>
    </source>
</evidence>
<keyword evidence="5" id="KW-0007">Acetylation</keyword>
<dbReference type="GO" id="GO:0035091">
    <property type="term" value="F:phosphatidylinositol binding"/>
    <property type="evidence" value="ECO:0007669"/>
    <property type="project" value="InterPro"/>
</dbReference>
<dbReference type="PROSITE" id="PS50195">
    <property type="entry name" value="PX"/>
    <property type="match status" value="1"/>
</dbReference>
<dbReference type="GeneTree" id="ENSGT00940000154651"/>
<sequence length="268" mass="29757">MGLTALNLAAIQGAGPGAKGTCACVRACVRGRACAAPLSVGWLVILQTGGAVRTPASGLCPPTPFPGPSLSFGKMSDTAVADTRRLNSKPQDLTDAYGPPSNFLEIDIFNPQTVGVGRARFTTYEVRMRTNLPIFKLKESCVRRRYSDFEWLKNELERDSKIVVPPLPGKALKRQLPFRGDEGIFEESFIEERRQGLEQFINKIAGHPLAQNERCLHMFLQEEAIDRNYVPGKVKKLRIPSIPSLWALSFHCLSAFWHILVSLRPLRL</sequence>
<evidence type="ECO:0000256" key="5">
    <source>
        <dbReference type="ARBA" id="ARBA00022990"/>
    </source>
</evidence>
<reference evidence="8" key="2">
    <citation type="submission" date="2025-08" db="UniProtKB">
        <authorList>
            <consortium name="Ensembl"/>
        </authorList>
    </citation>
    <scope>IDENTIFICATION</scope>
    <source>
        <strain evidence="8">Boxer</strain>
    </source>
</reference>
<evidence type="ECO:0000313" key="9">
    <source>
        <dbReference type="Proteomes" id="UP000805418"/>
    </source>
</evidence>
<dbReference type="GO" id="GO:0051223">
    <property type="term" value="P:regulation of protein transport"/>
    <property type="evidence" value="ECO:0007669"/>
    <property type="project" value="UniProtKB-ARBA"/>
</dbReference>
<keyword evidence="2" id="KW-0813">Transport</keyword>
<dbReference type="InterPro" id="IPR036871">
    <property type="entry name" value="PX_dom_sf"/>
</dbReference>
<protein>
    <submittedName>
        <fullName evidence="8">Sorting nexin 12</fullName>
    </submittedName>
</protein>